<dbReference type="GO" id="GO:0005829">
    <property type="term" value="C:cytosol"/>
    <property type="evidence" value="ECO:0007669"/>
    <property type="project" value="UniProtKB-SubCell"/>
</dbReference>
<dbReference type="InterPro" id="IPR015422">
    <property type="entry name" value="PyrdxlP-dep_Trfase_small"/>
</dbReference>
<evidence type="ECO:0000256" key="2">
    <source>
        <dbReference type="ARBA" id="ARBA00004514"/>
    </source>
</evidence>
<dbReference type="OrthoDB" id="10250117at2759"/>
<evidence type="ECO:0000256" key="10">
    <source>
        <dbReference type="ARBA" id="ARBA00039054"/>
    </source>
</evidence>
<dbReference type="EC" id="4.4.1.16" evidence="10"/>
<keyword evidence="14" id="KW-1185">Reference proteome</keyword>
<evidence type="ECO:0000256" key="8">
    <source>
        <dbReference type="ARBA" id="ARBA00023239"/>
    </source>
</evidence>
<reference evidence="13 14" key="1">
    <citation type="submission" date="2020-06" db="EMBL/GenBank/DDBJ databases">
        <authorList>
            <person name="Li R."/>
            <person name="Bekaert M."/>
        </authorList>
    </citation>
    <scope>NUCLEOTIDE SEQUENCE [LARGE SCALE GENOMIC DNA]</scope>
    <source>
        <strain evidence="14">wild</strain>
    </source>
</reference>
<dbReference type="InterPro" id="IPR000192">
    <property type="entry name" value="Aminotrans_V_dom"/>
</dbReference>
<dbReference type="Proteomes" id="UP000507470">
    <property type="component" value="Unassembled WGS sequence"/>
</dbReference>
<accession>A0A6J8DXI9</accession>
<comment type="subcellular location">
    <subcellularLocation>
        <location evidence="2">Cytoplasm</location>
        <location evidence="2">Cytosol</location>
    </subcellularLocation>
</comment>
<evidence type="ECO:0000256" key="6">
    <source>
        <dbReference type="ARBA" id="ARBA00022679"/>
    </source>
</evidence>
<evidence type="ECO:0000313" key="13">
    <source>
        <dbReference type="EMBL" id="CAC5413309.1"/>
    </source>
</evidence>
<dbReference type="AlphaFoldDB" id="A0A6J8DXI9"/>
<dbReference type="PIRSF" id="PIRSF005572">
    <property type="entry name" value="NifS"/>
    <property type="match status" value="1"/>
</dbReference>
<dbReference type="InterPro" id="IPR015424">
    <property type="entry name" value="PyrdxlP-dep_Trfase"/>
</dbReference>
<comment type="function">
    <text evidence="9">Catalyzes the decomposition of L-selenocysteine to L-alanine and elemental selenium.</text>
</comment>
<dbReference type="InterPro" id="IPR016454">
    <property type="entry name" value="Cysteine_dSase"/>
</dbReference>
<keyword evidence="7" id="KW-0663">Pyridoxal phosphate</keyword>
<keyword evidence="6" id="KW-0808">Transferase</keyword>
<dbReference type="InterPro" id="IPR015421">
    <property type="entry name" value="PyrdxlP-dep_Trfase_major"/>
</dbReference>
<dbReference type="Gene3D" id="1.10.260.50">
    <property type="match status" value="1"/>
</dbReference>
<dbReference type="PANTHER" id="PTHR11601:SF62">
    <property type="entry name" value="SELENOCYSTEINE LYASE"/>
    <property type="match status" value="1"/>
</dbReference>
<evidence type="ECO:0000313" key="14">
    <source>
        <dbReference type="Proteomes" id="UP000507470"/>
    </source>
</evidence>
<dbReference type="Gene3D" id="3.40.640.10">
    <property type="entry name" value="Type I PLP-dependent aspartate aminotransferase-like (Major domain)"/>
    <property type="match status" value="1"/>
</dbReference>
<evidence type="ECO:0000256" key="3">
    <source>
        <dbReference type="ARBA" id="ARBA00009236"/>
    </source>
</evidence>
<protein>
    <recommendedName>
        <fullName evidence="11">Selenocysteine lyase</fullName>
        <ecNumber evidence="10">4.4.1.16</ecNumber>
    </recommendedName>
</protein>
<comment type="cofactor">
    <cofactor evidence="1">
        <name>pyridoxal 5'-phosphate</name>
        <dbReference type="ChEBI" id="CHEBI:597326"/>
    </cofactor>
</comment>
<proteinExistence type="inferred from homology"/>
<feature type="domain" description="Aminotransferase class V" evidence="12">
    <location>
        <begin position="7"/>
        <end position="407"/>
    </location>
</feature>
<evidence type="ECO:0000259" key="12">
    <source>
        <dbReference type="Pfam" id="PF00266"/>
    </source>
</evidence>
<keyword evidence="8 13" id="KW-0456">Lyase</keyword>
<evidence type="ECO:0000256" key="11">
    <source>
        <dbReference type="ARBA" id="ARBA00040554"/>
    </source>
</evidence>
<dbReference type="Pfam" id="PF00266">
    <property type="entry name" value="Aminotran_5"/>
    <property type="match status" value="1"/>
</dbReference>
<dbReference type="PANTHER" id="PTHR11601">
    <property type="entry name" value="CYSTEINE DESULFURYLASE FAMILY MEMBER"/>
    <property type="match status" value="1"/>
</dbReference>
<evidence type="ECO:0000256" key="1">
    <source>
        <dbReference type="ARBA" id="ARBA00001933"/>
    </source>
</evidence>
<evidence type="ECO:0000256" key="5">
    <source>
        <dbReference type="ARBA" id="ARBA00022490"/>
    </source>
</evidence>
<evidence type="ECO:0000256" key="9">
    <source>
        <dbReference type="ARBA" id="ARBA00037407"/>
    </source>
</evidence>
<evidence type="ECO:0000256" key="7">
    <source>
        <dbReference type="ARBA" id="ARBA00022898"/>
    </source>
</evidence>
<dbReference type="FunFam" id="3.90.1150.10:FF:000065">
    <property type="entry name" value="Selenocysteine lyase"/>
    <property type="match status" value="1"/>
</dbReference>
<dbReference type="EMBL" id="CACVKT020008132">
    <property type="protein sequence ID" value="CAC5413309.1"/>
    <property type="molecule type" value="Genomic_DNA"/>
</dbReference>
<name>A0A6J8DXI9_MYTCO</name>
<dbReference type="GO" id="GO:0016740">
    <property type="term" value="F:transferase activity"/>
    <property type="evidence" value="ECO:0007669"/>
    <property type="project" value="UniProtKB-KW"/>
</dbReference>
<keyword evidence="5" id="KW-0963">Cytoplasm</keyword>
<evidence type="ECO:0000256" key="4">
    <source>
        <dbReference type="ARBA" id="ARBA00011738"/>
    </source>
</evidence>
<comment type="subunit">
    <text evidence="4">Homodimer.</text>
</comment>
<dbReference type="GO" id="GO:0009000">
    <property type="term" value="F:selenocysteine lyase activity"/>
    <property type="evidence" value="ECO:0007669"/>
    <property type="project" value="UniProtKB-EC"/>
</dbReference>
<organism evidence="13 14">
    <name type="scientific">Mytilus coruscus</name>
    <name type="common">Sea mussel</name>
    <dbReference type="NCBI Taxonomy" id="42192"/>
    <lineage>
        <taxon>Eukaryota</taxon>
        <taxon>Metazoa</taxon>
        <taxon>Spiralia</taxon>
        <taxon>Lophotrochozoa</taxon>
        <taxon>Mollusca</taxon>
        <taxon>Bivalvia</taxon>
        <taxon>Autobranchia</taxon>
        <taxon>Pteriomorphia</taxon>
        <taxon>Mytilida</taxon>
        <taxon>Mytiloidea</taxon>
        <taxon>Mytilidae</taxon>
        <taxon>Mytilinae</taxon>
        <taxon>Mytilus</taxon>
    </lineage>
</organism>
<dbReference type="FunFam" id="3.40.640.10:FF:000083">
    <property type="entry name" value="Selenocysteine lyase"/>
    <property type="match status" value="1"/>
</dbReference>
<sequence length="426" mass="46638">MADEKKIYLDYNATTPLEPEVVRAITSSLTEAWGNPSSSHDAGVKAKKVIDEARCNVANMIGAKSSDIIFTSGGTEGNNMIIQTAVKYAYHDMSNGYPGGDNHDKLPHFITSNLEHDSVKLVLEHLAEEGTASVTFVPASSKTGQVDVDDVLSAIRPSTCMITVMMANNETGVIQPIKLISEKVRQINQTRKMLPKILLHTDAAQAIGKIEVDVEDLGVDYLTVVGHKFYGPRIGAIYVRNLGTKDVPLYPMFYGGGQEKNYRPGKIFIKLPAFSEQKTTVMIAGLGKAAELVVKNVICYKNHLSSVRDYLEIKLQATFKDRIHLNGKFPSSERLPNTCNVSILSDKLQGHKILSNCRILQASIGAACHSQNRPSPILLAIGVPESVARNALRLSVGRETTKDDIDCVIQDLIQAVNQLENHTKET</sequence>
<gene>
    <name evidence="13" type="ORF">MCOR_46210</name>
</gene>
<dbReference type="SUPFAM" id="SSF53383">
    <property type="entry name" value="PLP-dependent transferases"/>
    <property type="match status" value="1"/>
</dbReference>
<dbReference type="Gene3D" id="3.90.1150.10">
    <property type="entry name" value="Aspartate Aminotransferase, domain 1"/>
    <property type="match status" value="1"/>
</dbReference>
<comment type="similarity">
    <text evidence="3">Belongs to the class-V pyridoxal-phosphate-dependent aminotransferase family.</text>
</comment>